<dbReference type="InterPro" id="IPR003781">
    <property type="entry name" value="CoA-bd"/>
</dbReference>
<dbReference type="PANTHER" id="PTHR33303:SF2">
    <property type="entry name" value="COA-BINDING DOMAIN-CONTAINING PROTEIN"/>
    <property type="match status" value="1"/>
</dbReference>
<dbReference type="PANTHER" id="PTHR33303">
    <property type="entry name" value="CYTOPLASMIC PROTEIN-RELATED"/>
    <property type="match status" value="1"/>
</dbReference>
<organism evidence="2">
    <name type="scientific">Thermogemmatispora argillosa</name>
    <dbReference type="NCBI Taxonomy" id="2045280"/>
    <lineage>
        <taxon>Bacteria</taxon>
        <taxon>Bacillati</taxon>
        <taxon>Chloroflexota</taxon>
        <taxon>Ktedonobacteria</taxon>
        <taxon>Thermogemmatisporales</taxon>
        <taxon>Thermogemmatisporaceae</taxon>
        <taxon>Thermogemmatispora</taxon>
    </lineage>
</organism>
<dbReference type="AlphaFoldDB" id="A0A455T6H2"/>
<name>A0A455T6H2_9CHLR</name>
<evidence type="ECO:0000313" key="2">
    <source>
        <dbReference type="EMBL" id="BBH95252.1"/>
    </source>
</evidence>
<gene>
    <name evidence="2" type="ORF">KTA_34510</name>
</gene>
<proteinExistence type="predicted"/>
<sequence length="175" mass="19498">MKQFAPDMYDRLKLLQTYRHVAIVGISADPYRPSHFVAIYLQAEGYNIILVNPRYAGQTILGKRVYASLTEAKEAGETIEVVDVFRKPEDVLPIAQEAIRIGAKVLWLQLGIRNDEAGRLAQEAGLIFVQNKCIKMEHARFFGGLHTVGLNTGVILSRALPRAEVLKPSAAELVR</sequence>
<dbReference type="SUPFAM" id="SSF51735">
    <property type="entry name" value="NAD(P)-binding Rossmann-fold domains"/>
    <property type="match status" value="1"/>
</dbReference>
<dbReference type="SMART" id="SM00881">
    <property type="entry name" value="CoA_binding"/>
    <property type="match status" value="1"/>
</dbReference>
<dbReference type="InterPro" id="IPR036291">
    <property type="entry name" value="NAD(P)-bd_dom_sf"/>
</dbReference>
<feature type="domain" description="CoA-binding" evidence="1">
    <location>
        <begin position="15"/>
        <end position="112"/>
    </location>
</feature>
<evidence type="ECO:0000259" key="1">
    <source>
        <dbReference type="SMART" id="SM00881"/>
    </source>
</evidence>
<dbReference type="Pfam" id="PF13380">
    <property type="entry name" value="CoA_binding_2"/>
    <property type="match status" value="1"/>
</dbReference>
<dbReference type="EMBL" id="AP019377">
    <property type="protein sequence ID" value="BBH95252.1"/>
    <property type="molecule type" value="Genomic_DNA"/>
</dbReference>
<dbReference type="Gene3D" id="3.40.50.720">
    <property type="entry name" value="NAD(P)-binding Rossmann-like Domain"/>
    <property type="match status" value="1"/>
</dbReference>
<protein>
    <submittedName>
        <fullName evidence="2">CoA-binding protein</fullName>
    </submittedName>
</protein>
<accession>A0A455T6H2</accession>
<reference evidence="2" key="1">
    <citation type="submission" date="2018-12" db="EMBL/GenBank/DDBJ databases">
        <title>Novel natural products biosynthetic potential of the class Ktedonobacteria.</title>
        <authorList>
            <person name="Zheng Y."/>
            <person name="Saitou A."/>
            <person name="Wang C.M."/>
            <person name="Toyoda A."/>
            <person name="Minakuchi Y."/>
            <person name="Sekiguchi Y."/>
            <person name="Ueda K."/>
            <person name="Takano H."/>
            <person name="Sakai Y."/>
            <person name="Yokota A."/>
            <person name="Yabe S."/>
        </authorList>
    </citation>
    <scope>NUCLEOTIDE SEQUENCE</scope>
    <source>
        <strain evidence="2">A3-2</strain>
    </source>
</reference>